<evidence type="ECO:0000313" key="1">
    <source>
        <dbReference type="EMBL" id="CAA0811788.1"/>
    </source>
</evidence>
<proteinExistence type="predicted"/>
<protein>
    <submittedName>
        <fullName evidence="1">Uncharacterized protein</fullName>
    </submittedName>
</protein>
<keyword evidence="2" id="KW-1185">Reference proteome</keyword>
<sequence length="65" mass="7516">KPKPFANLKQFRAQRKIEAKFELDFKKGVTVPGRMIVFIRGRGPIERPTARTTNCFGRIPSVERE</sequence>
<comment type="caution">
    <text evidence="1">The sequence shown here is derived from an EMBL/GenBank/DDBJ whole genome shotgun (WGS) entry which is preliminary data.</text>
</comment>
<dbReference type="EMBL" id="CACSLK010009557">
    <property type="protein sequence ID" value="CAA0811788.1"/>
    <property type="molecule type" value="Genomic_DNA"/>
</dbReference>
<dbReference type="AlphaFoldDB" id="A0A9N7R538"/>
<feature type="non-terminal residue" evidence="1">
    <location>
        <position position="1"/>
    </location>
</feature>
<evidence type="ECO:0000313" key="2">
    <source>
        <dbReference type="Proteomes" id="UP001153555"/>
    </source>
</evidence>
<name>A0A9N7R538_STRHE</name>
<organism evidence="1 2">
    <name type="scientific">Striga hermonthica</name>
    <name type="common">Purple witchweed</name>
    <name type="synonym">Buchnera hermonthica</name>
    <dbReference type="NCBI Taxonomy" id="68872"/>
    <lineage>
        <taxon>Eukaryota</taxon>
        <taxon>Viridiplantae</taxon>
        <taxon>Streptophyta</taxon>
        <taxon>Embryophyta</taxon>
        <taxon>Tracheophyta</taxon>
        <taxon>Spermatophyta</taxon>
        <taxon>Magnoliopsida</taxon>
        <taxon>eudicotyledons</taxon>
        <taxon>Gunneridae</taxon>
        <taxon>Pentapetalae</taxon>
        <taxon>asterids</taxon>
        <taxon>lamiids</taxon>
        <taxon>Lamiales</taxon>
        <taxon>Orobanchaceae</taxon>
        <taxon>Buchnereae</taxon>
        <taxon>Striga</taxon>
    </lineage>
</organism>
<dbReference type="Proteomes" id="UP001153555">
    <property type="component" value="Unassembled WGS sequence"/>
</dbReference>
<reference evidence="1" key="1">
    <citation type="submission" date="2019-12" db="EMBL/GenBank/DDBJ databases">
        <authorList>
            <person name="Scholes J."/>
        </authorList>
    </citation>
    <scope>NUCLEOTIDE SEQUENCE</scope>
</reference>
<feature type="non-terminal residue" evidence="1">
    <location>
        <position position="65"/>
    </location>
</feature>
<accession>A0A9N7R538</accession>
<gene>
    <name evidence="1" type="ORF">SHERM_00280</name>
</gene>